<protein>
    <submittedName>
        <fullName evidence="1">Uncharacterized protein</fullName>
    </submittedName>
</protein>
<accession>A0ABT9NJJ3</accession>
<sequence length="64" mass="6353">MGADDARCEAAPDGLHKLVLTELAPGSKGGLAMVDECVYCGAQAYEASVSDRAGANPAGADAIT</sequence>
<name>A0ABT9NJJ3_9ACTN</name>
<gene>
    <name evidence="1" type="ORF">J2S59_000203</name>
</gene>
<dbReference type="EMBL" id="JAUSQM010000001">
    <property type="protein sequence ID" value="MDP9820394.1"/>
    <property type="molecule type" value="Genomic_DNA"/>
</dbReference>
<organism evidence="1 2">
    <name type="scientific">Nocardioides massiliensis</name>
    <dbReference type="NCBI Taxonomy" id="1325935"/>
    <lineage>
        <taxon>Bacteria</taxon>
        <taxon>Bacillati</taxon>
        <taxon>Actinomycetota</taxon>
        <taxon>Actinomycetes</taxon>
        <taxon>Propionibacteriales</taxon>
        <taxon>Nocardioidaceae</taxon>
        <taxon>Nocardioides</taxon>
    </lineage>
</organism>
<keyword evidence="2" id="KW-1185">Reference proteome</keyword>
<dbReference type="Proteomes" id="UP001240447">
    <property type="component" value="Unassembled WGS sequence"/>
</dbReference>
<comment type="caution">
    <text evidence="1">The sequence shown here is derived from an EMBL/GenBank/DDBJ whole genome shotgun (WGS) entry which is preliminary data.</text>
</comment>
<reference evidence="1 2" key="1">
    <citation type="submission" date="2023-07" db="EMBL/GenBank/DDBJ databases">
        <title>Sequencing the genomes of 1000 actinobacteria strains.</title>
        <authorList>
            <person name="Klenk H.-P."/>
        </authorList>
    </citation>
    <scope>NUCLEOTIDE SEQUENCE [LARGE SCALE GENOMIC DNA]</scope>
    <source>
        <strain evidence="1 2">GD13</strain>
    </source>
</reference>
<proteinExistence type="predicted"/>
<evidence type="ECO:0000313" key="2">
    <source>
        <dbReference type="Proteomes" id="UP001240447"/>
    </source>
</evidence>
<evidence type="ECO:0000313" key="1">
    <source>
        <dbReference type="EMBL" id="MDP9820394.1"/>
    </source>
</evidence>